<dbReference type="RefSeq" id="WP_105061871.1">
    <property type="nucleotide sequence ID" value="NZ_MSCJ01000003.1"/>
</dbReference>
<protein>
    <submittedName>
        <fullName evidence="1">Uncharacterized protein</fullName>
    </submittedName>
</protein>
<name>A0A2S7VIP4_PHOAN</name>
<accession>A0A2S7VIP4</accession>
<dbReference type="OrthoDB" id="5817990at2"/>
<evidence type="ECO:0000313" key="2">
    <source>
        <dbReference type="Proteomes" id="UP000238730"/>
    </source>
</evidence>
<dbReference type="Proteomes" id="UP000238730">
    <property type="component" value="Unassembled WGS sequence"/>
</dbReference>
<organism evidence="1 2">
    <name type="scientific">Photobacterium angustum</name>
    <dbReference type="NCBI Taxonomy" id="661"/>
    <lineage>
        <taxon>Bacteria</taxon>
        <taxon>Pseudomonadati</taxon>
        <taxon>Pseudomonadota</taxon>
        <taxon>Gammaproteobacteria</taxon>
        <taxon>Vibrionales</taxon>
        <taxon>Vibrionaceae</taxon>
        <taxon>Photobacterium</taxon>
    </lineage>
</organism>
<proteinExistence type="predicted"/>
<sequence length="104" mass="12049">MAQYSSHADIYTIARSALTKASKKLADDGFDTDLYCIDGRIRLVIDNNRHQPYEYALQLHKNTDNEQIHLEVMIKNNQQSYLVDGLSEPELIADILSQYKRYRA</sequence>
<reference evidence="1 2" key="1">
    <citation type="submission" date="2016-12" db="EMBL/GenBank/DDBJ databases">
        <title>Diversity of luminous bacteria.</title>
        <authorList>
            <person name="Yoshizawa S."/>
            <person name="Kogure K."/>
        </authorList>
    </citation>
    <scope>NUCLEOTIDE SEQUENCE [LARGE SCALE GENOMIC DNA]</scope>
    <source>
        <strain evidence="1 2">LC1-200</strain>
    </source>
</reference>
<dbReference type="EMBL" id="MSCJ01000003">
    <property type="protein sequence ID" value="PQJ62034.1"/>
    <property type="molecule type" value="Genomic_DNA"/>
</dbReference>
<dbReference type="AlphaFoldDB" id="A0A2S7VIP4"/>
<comment type="caution">
    <text evidence="1">The sequence shown here is derived from an EMBL/GenBank/DDBJ whole genome shotgun (WGS) entry which is preliminary data.</text>
</comment>
<evidence type="ECO:0000313" key="1">
    <source>
        <dbReference type="EMBL" id="PQJ62034.1"/>
    </source>
</evidence>
<gene>
    <name evidence="1" type="ORF">BTO08_17420</name>
</gene>